<organism evidence="2 3">
    <name type="scientific">Rhizobium viscosum</name>
    <name type="common">Arthrobacter viscosus</name>
    <dbReference type="NCBI Taxonomy" id="1673"/>
    <lineage>
        <taxon>Bacteria</taxon>
        <taxon>Pseudomonadati</taxon>
        <taxon>Pseudomonadota</taxon>
        <taxon>Alphaproteobacteria</taxon>
        <taxon>Hyphomicrobiales</taxon>
        <taxon>Rhizobiaceae</taxon>
        <taxon>Rhizobium/Agrobacterium group</taxon>
        <taxon>Rhizobium</taxon>
    </lineage>
</organism>
<sequence>MIPPEIRMEDLRTLEESLHHPEIRRSREALEDLLADGFGEFGASGTVYRRDVMIGLLLQEDDSADNGELHSGDYALTPISADAALLTYRTWRTQANGSERHVLRSSIWKHDGRRWQMLFHQGTPARL</sequence>
<gene>
    <name evidence="2" type="ORF">H4W29_006530</name>
</gene>
<evidence type="ECO:0000313" key="3">
    <source>
        <dbReference type="Proteomes" id="UP000620262"/>
    </source>
</evidence>
<keyword evidence="3" id="KW-1185">Reference proteome</keyword>
<name>A0ABR9J1C3_RHIVS</name>
<protein>
    <recommendedName>
        <fullName evidence="1">DUF4440 domain-containing protein</fullName>
    </recommendedName>
</protein>
<dbReference type="EMBL" id="JADBEC010000003">
    <property type="protein sequence ID" value="MBE1509283.1"/>
    <property type="molecule type" value="Genomic_DNA"/>
</dbReference>
<dbReference type="RefSeq" id="WP_192732898.1">
    <property type="nucleotide sequence ID" value="NZ_BAAAVL010000015.1"/>
</dbReference>
<comment type="caution">
    <text evidence="2">The sequence shown here is derived from an EMBL/GenBank/DDBJ whole genome shotgun (WGS) entry which is preliminary data.</text>
</comment>
<evidence type="ECO:0000259" key="1">
    <source>
        <dbReference type="Pfam" id="PF14534"/>
    </source>
</evidence>
<feature type="domain" description="DUF4440" evidence="1">
    <location>
        <begin position="11"/>
        <end position="117"/>
    </location>
</feature>
<dbReference type="InterPro" id="IPR032710">
    <property type="entry name" value="NTF2-like_dom_sf"/>
</dbReference>
<dbReference type="InterPro" id="IPR027843">
    <property type="entry name" value="DUF4440"/>
</dbReference>
<accession>A0ABR9J1C3</accession>
<dbReference type="Proteomes" id="UP000620262">
    <property type="component" value="Unassembled WGS sequence"/>
</dbReference>
<dbReference type="Gene3D" id="3.10.450.50">
    <property type="match status" value="1"/>
</dbReference>
<dbReference type="Pfam" id="PF14534">
    <property type="entry name" value="DUF4440"/>
    <property type="match status" value="1"/>
</dbReference>
<reference evidence="2 3" key="1">
    <citation type="submission" date="2020-10" db="EMBL/GenBank/DDBJ databases">
        <title>Sequencing the genomes of 1000 actinobacteria strains.</title>
        <authorList>
            <person name="Klenk H.-P."/>
        </authorList>
    </citation>
    <scope>NUCLEOTIDE SEQUENCE [LARGE SCALE GENOMIC DNA]</scope>
    <source>
        <strain evidence="2 3">DSM 7307</strain>
    </source>
</reference>
<evidence type="ECO:0000313" key="2">
    <source>
        <dbReference type="EMBL" id="MBE1509283.1"/>
    </source>
</evidence>
<dbReference type="SUPFAM" id="SSF54427">
    <property type="entry name" value="NTF2-like"/>
    <property type="match status" value="1"/>
</dbReference>
<proteinExistence type="predicted"/>